<dbReference type="Proteomes" id="UP000789595">
    <property type="component" value="Unassembled WGS sequence"/>
</dbReference>
<dbReference type="Pfam" id="PF03382">
    <property type="entry name" value="DUF285"/>
    <property type="match status" value="2"/>
</dbReference>
<comment type="caution">
    <text evidence="4">The sequence shown here is derived from an EMBL/GenBank/DDBJ whole genome shotgun (WGS) entry which is preliminary data.</text>
</comment>
<proteinExistence type="predicted"/>
<evidence type="ECO:0000256" key="2">
    <source>
        <dbReference type="SAM" id="Phobius"/>
    </source>
</evidence>
<name>A0A8J2SLE9_9STRA</name>
<feature type="transmembrane region" description="Helical" evidence="2">
    <location>
        <begin position="176"/>
        <end position="195"/>
    </location>
</feature>
<dbReference type="AlphaFoldDB" id="A0A8J2SLE9"/>
<feature type="region of interest" description="Disordered" evidence="1">
    <location>
        <begin position="568"/>
        <end position="588"/>
    </location>
</feature>
<keyword evidence="2" id="KW-1133">Transmembrane helix</keyword>
<sequence length="715" mass="74368">MLRALVRAALGLFFLTSALPLRAPARGSILSSCLKPWKGCPEGGSLSGSRLGENFAGFSEAMTMYDGSKSDKSASTSAPAGENGLDRAASKGLATSVAATMARLQLYQNHVSAELMLAAPDATKGGVDEEEGRASWWLFQFLAILLELVLGLFVFGRVIPRCSSAAKGAAWRSYGAAYLLISPEIALVAAAATSVRGSDYTIMKSSKIKTNESPSSSVQSLEQRRVLSGGSSDYAITKSSKIKTNESPSSSVQSLEQRRVLSGYVMTDSNIRTAVAAWLSDATSAEAMYGHISTWATGGVTDMSYLFCGASTDHSGNGYCNTAAASFNEDIGAWDTSGVTTMEGIFIEALSFNRDIGAWDTSGVISMYGVFGGALAFNQDIGDWAIDSVTTMFWMFYGASAFDQDLGWCADDDVDLYGAFNGTPCQSTSCGVVQVAECYDRSKFCLNPSQYNGGAPSNYPGYTCDGFLGAEAKMNAIDWSSDSAIQAACADPEVYDGCTASPADCWERCSDGYGDDLVAIDWWDDGSCDCQNDCECMHEVGGAPGYIFYTVTRDSAVAALPVECGPTATPTPAPISQATPSDGGGNGGADAASAGLIGGTVAGVAVIAAIAVGAYVYMRRAKDSADLAPMAEVEVLGTITGAVESGALKDAAPDPSAPPLMPPPPPEPAQERPSMVSRLASWRAPAAEAPTGRNFCSACGAPVQGQFCSACGARA</sequence>
<keyword evidence="2" id="KW-0472">Membrane</keyword>
<evidence type="ECO:0000313" key="5">
    <source>
        <dbReference type="Proteomes" id="UP000789595"/>
    </source>
</evidence>
<feature type="transmembrane region" description="Helical" evidence="2">
    <location>
        <begin position="136"/>
        <end position="155"/>
    </location>
</feature>
<protein>
    <recommendedName>
        <fullName evidence="6">Zinc-ribbon domain-containing protein</fullName>
    </recommendedName>
</protein>
<keyword evidence="5" id="KW-1185">Reference proteome</keyword>
<organism evidence="4 5">
    <name type="scientific">Pelagomonas calceolata</name>
    <dbReference type="NCBI Taxonomy" id="35677"/>
    <lineage>
        <taxon>Eukaryota</taxon>
        <taxon>Sar</taxon>
        <taxon>Stramenopiles</taxon>
        <taxon>Ochrophyta</taxon>
        <taxon>Pelagophyceae</taxon>
        <taxon>Pelagomonadales</taxon>
        <taxon>Pelagomonadaceae</taxon>
        <taxon>Pelagomonas</taxon>
    </lineage>
</organism>
<evidence type="ECO:0000256" key="3">
    <source>
        <dbReference type="SAM" id="SignalP"/>
    </source>
</evidence>
<feature type="region of interest" description="Disordered" evidence="1">
    <location>
        <begin position="648"/>
        <end position="676"/>
    </location>
</feature>
<feature type="transmembrane region" description="Helical" evidence="2">
    <location>
        <begin position="596"/>
        <end position="617"/>
    </location>
</feature>
<dbReference type="OrthoDB" id="198852at2759"/>
<feature type="compositionally biased region" description="Polar residues" evidence="1">
    <location>
        <begin position="568"/>
        <end position="580"/>
    </location>
</feature>
<reference evidence="4" key="1">
    <citation type="submission" date="2021-11" db="EMBL/GenBank/DDBJ databases">
        <authorList>
            <consortium name="Genoscope - CEA"/>
            <person name="William W."/>
        </authorList>
    </citation>
    <scope>NUCLEOTIDE SEQUENCE</scope>
</reference>
<evidence type="ECO:0000256" key="1">
    <source>
        <dbReference type="SAM" id="MobiDB-lite"/>
    </source>
</evidence>
<dbReference type="InterPro" id="IPR005046">
    <property type="entry name" value="DUF285"/>
</dbReference>
<accession>A0A8J2SLE9</accession>
<feature type="chain" id="PRO_5035217228" description="Zinc-ribbon domain-containing protein" evidence="3">
    <location>
        <begin position="21"/>
        <end position="715"/>
    </location>
</feature>
<keyword evidence="2" id="KW-0812">Transmembrane</keyword>
<feature type="compositionally biased region" description="Pro residues" evidence="1">
    <location>
        <begin position="655"/>
        <end position="668"/>
    </location>
</feature>
<feature type="signal peptide" evidence="3">
    <location>
        <begin position="1"/>
        <end position="20"/>
    </location>
</feature>
<gene>
    <name evidence="4" type="ORF">PECAL_2P30450</name>
</gene>
<evidence type="ECO:0008006" key="6">
    <source>
        <dbReference type="Google" id="ProtNLM"/>
    </source>
</evidence>
<keyword evidence="3" id="KW-0732">Signal</keyword>
<dbReference type="EMBL" id="CAKKNE010000002">
    <property type="protein sequence ID" value="CAH0369901.1"/>
    <property type="molecule type" value="Genomic_DNA"/>
</dbReference>
<evidence type="ECO:0000313" key="4">
    <source>
        <dbReference type="EMBL" id="CAH0369901.1"/>
    </source>
</evidence>